<accession>A0A3B0YF47</accession>
<dbReference type="InterPro" id="IPR004323">
    <property type="entry name" value="Ion_tolerance_CutA"/>
</dbReference>
<dbReference type="InterPro" id="IPR011322">
    <property type="entry name" value="N-reg_PII-like_a/b"/>
</dbReference>
<sequence length="110" mass="12236">MTAADDILLVFCTAPDTDTARHIASSLVEYRLAACVNLLSGIESIYRWEGEITSNTEVLLMIKARAADYSMLETRIRALHPYELPEIIAVPLTAGLPAYLDWVRNPDEAK</sequence>
<dbReference type="GO" id="GO:0005507">
    <property type="term" value="F:copper ion binding"/>
    <property type="evidence" value="ECO:0007669"/>
    <property type="project" value="TreeGrafter"/>
</dbReference>
<evidence type="ECO:0000256" key="1">
    <source>
        <dbReference type="ARBA" id="ARBA00010169"/>
    </source>
</evidence>
<dbReference type="InterPro" id="IPR015867">
    <property type="entry name" value="N-reg_PII/ATP_PRibTrfase_C"/>
</dbReference>
<protein>
    <submittedName>
        <fullName evidence="2">Periplasmic divalent cation tolerance protein CutA</fullName>
    </submittedName>
</protein>
<dbReference type="PANTHER" id="PTHR23419">
    <property type="entry name" value="DIVALENT CATION TOLERANCE CUTA-RELATED"/>
    <property type="match status" value="1"/>
</dbReference>
<dbReference type="AlphaFoldDB" id="A0A3B0YF47"/>
<comment type="similarity">
    <text evidence="1">Belongs to the CutA family.</text>
</comment>
<reference evidence="2" key="1">
    <citation type="submission" date="2018-06" db="EMBL/GenBank/DDBJ databases">
        <authorList>
            <person name="Zhirakovskaya E."/>
        </authorList>
    </citation>
    <scope>NUCLEOTIDE SEQUENCE</scope>
</reference>
<dbReference type="SUPFAM" id="SSF54913">
    <property type="entry name" value="GlnB-like"/>
    <property type="match status" value="1"/>
</dbReference>
<dbReference type="GO" id="GO:0010038">
    <property type="term" value="P:response to metal ion"/>
    <property type="evidence" value="ECO:0007669"/>
    <property type="project" value="InterPro"/>
</dbReference>
<dbReference type="PANTHER" id="PTHR23419:SF8">
    <property type="entry name" value="FI09726P"/>
    <property type="match status" value="1"/>
</dbReference>
<proteinExistence type="inferred from homology"/>
<dbReference type="EMBL" id="UOFM01000132">
    <property type="protein sequence ID" value="VAW75390.1"/>
    <property type="molecule type" value="Genomic_DNA"/>
</dbReference>
<name>A0A3B0YF47_9ZZZZ</name>
<dbReference type="Gene3D" id="3.30.70.120">
    <property type="match status" value="1"/>
</dbReference>
<dbReference type="Pfam" id="PF03091">
    <property type="entry name" value="CutA1"/>
    <property type="match status" value="1"/>
</dbReference>
<gene>
    <name evidence="2" type="ORF">MNBD_GAMMA14-1138</name>
</gene>
<evidence type="ECO:0000313" key="2">
    <source>
        <dbReference type="EMBL" id="VAW75390.1"/>
    </source>
</evidence>
<organism evidence="2">
    <name type="scientific">hydrothermal vent metagenome</name>
    <dbReference type="NCBI Taxonomy" id="652676"/>
    <lineage>
        <taxon>unclassified sequences</taxon>
        <taxon>metagenomes</taxon>
        <taxon>ecological metagenomes</taxon>
    </lineage>
</organism>